<dbReference type="RefSeq" id="WP_117323979.1">
    <property type="nucleotide sequence ID" value="NZ_QVTD01000015.1"/>
</dbReference>
<comment type="caution">
    <text evidence="2">The sequence shown here is derived from an EMBL/GenBank/DDBJ whole genome shotgun (WGS) entry which is preliminary data.</text>
</comment>
<accession>A0A372L7X5</accession>
<evidence type="ECO:0000313" key="3">
    <source>
        <dbReference type="Proteomes" id="UP000262939"/>
    </source>
</evidence>
<sequence>MDHCPHCCECYWCKLQRRIRGPCGKQGPPGPKGERGEQGPAGPPGTIATAYGFAYSPSKSTQNGIVKFTVAGPLQEFELIPEGLKALKTGVYQITYKVTVNEEGATSNSAKFQLVVNDSINIGSSMTETRTSANLYTTQLFSLLENDVVKLVAAMPQGLSYSLPALQIIQVG</sequence>
<dbReference type="Gene3D" id="1.20.5.320">
    <property type="entry name" value="6-Phosphogluconate Dehydrogenase, domain 3"/>
    <property type="match status" value="1"/>
</dbReference>
<evidence type="ECO:0000256" key="1">
    <source>
        <dbReference type="SAM" id="MobiDB-lite"/>
    </source>
</evidence>
<proteinExistence type="predicted"/>
<gene>
    <name evidence="2" type="ORF">D0466_18290</name>
</gene>
<dbReference type="Proteomes" id="UP000262939">
    <property type="component" value="Unassembled WGS sequence"/>
</dbReference>
<reference evidence="2 3" key="1">
    <citation type="submission" date="2018-08" db="EMBL/GenBank/DDBJ databases">
        <title>Bacillus chawlae sp. nov., Bacillus glennii sp. nov., and Bacillus saganii sp. nov. Isolated from the Vehicle Assembly Building at Kennedy Space Center where the Viking Spacecraft were Assembled.</title>
        <authorList>
            <person name="Seuylemezian A."/>
            <person name="Vaishampayan P."/>
        </authorList>
    </citation>
    <scope>NUCLEOTIDE SEQUENCE [LARGE SCALE GENOMIC DNA]</scope>
    <source>
        <strain evidence="2 3">V44-8</strain>
    </source>
</reference>
<dbReference type="OrthoDB" id="2455738at2"/>
<dbReference type="EMBL" id="QVTD01000015">
    <property type="protein sequence ID" value="RFU61432.1"/>
    <property type="molecule type" value="Genomic_DNA"/>
</dbReference>
<name>A0A372L7X5_9BACI</name>
<keyword evidence="2" id="KW-0176">Collagen</keyword>
<protein>
    <submittedName>
        <fullName evidence="2">Collagen-like protein</fullName>
    </submittedName>
</protein>
<keyword evidence="3" id="KW-1185">Reference proteome</keyword>
<feature type="region of interest" description="Disordered" evidence="1">
    <location>
        <begin position="23"/>
        <end position="43"/>
    </location>
</feature>
<dbReference type="AlphaFoldDB" id="A0A372L7X5"/>
<evidence type="ECO:0000313" key="2">
    <source>
        <dbReference type="EMBL" id="RFU61432.1"/>
    </source>
</evidence>
<organism evidence="2 3">
    <name type="scientific">Peribacillus glennii</name>
    <dbReference type="NCBI Taxonomy" id="2303991"/>
    <lineage>
        <taxon>Bacteria</taxon>
        <taxon>Bacillati</taxon>
        <taxon>Bacillota</taxon>
        <taxon>Bacilli</taxon>
        <taxon>Bacillales</taxon>
        <taxon>Bacillaceae</taxon>
        <taxon>Peribacillus</taxon>
    </lineage>
</organism>